<reference evidence="2" key="2">
    <citation type="submission" date="2011-06" db="EMBL/GenBank/DDBJ databases">
        <authorList>
            <person name="Wang J."/>
            <person name="Hu S."/>
            <person name="Hu X."/>
            <person name="Zhang B."/>
            <person name="Dong D."/>
            <person name="Zhang S."/>
            <person name="Zhao K."/>
            <person name="Wu D."/>
        </authorList>
    </citation>
    <scope>NUCLEOTIDE SEQUENCE</scope>
    <source>
        <strain evidence="2">KNP414</strain>
    </source>
</reference>
<dbReference type="KEGG" id="pms:KNP414_05924"/>
<evidence type="ECO:0000313" key="2">
    <source>
        <dbReference type="EMBL" id="AEI44448.1"/>
    </source>
</evidence>
<dbReference type="Proteomes" id="UP000006620">
    <property type="component" value="Chromosome"/>
</dbReference>
<evidence type="ECO:0000313" key="1">
    <source>
        <dbReference type="EMBL" id="AEI42416.1"/>
    </source>
</evidence>
<dbReference type="AlphaFoldDB" id="F8FC47"/>
<dbReference type="EMBL" id="CP002869">
    <property type="protein sequence ID" value="AEI44448.1"/>
    <property type="molecule type" value="Genomic_DNA"/>
</dbReference>
<dbReference type="EMBL" id="CP002869">
    <property type="protein sequence ID" value="AEI42416.1"/>
    <property type="molecule type" value="Genomic_DNA"/>
</dbReference>
<reference evidence="2 3" key="3">
    <citation type="journal article" date="2013" name="Genome Announc.">
        <title>Genome Sequence of Growth-Improving Paenibacillus mucilaginosus Strain KNP414.</title>
        <authorList>
            <person name="Lu J.J."/>
            <person name="Wang J.F."/>
            <person name="Hu X.F."/>
        </authorList>
    </citation>
    <scope>NUCLEOTIDE SEQUENCE [LARGE SCALE GENOMIC DNA]</scope>
    <source>
        <strain evidence="2 3">KNP414</strain>
    </source>
</reference>
<organism evidence="2 3">
    <name type="scientific">Paenibacillus mucilaginosus (strain KNP414)</name>
    <dbReference type="NCBI Taxonomy" id="1036673"/>
    <lineage>
        <taxon>Bacteria</taxon>
        <taxon>Bacillati</taxon>
        <taxon>Bacillota</taxon>
        <taxon>Bacilli</taxon>
        <taxon>Bacillales</taxon>
        <taxon>Paenibacillaceae</taxon>
        <taxon>Paenibacillus</taxon>
    </lineage>
</organism>
<sequence length="71" mass="8345">MLCIHNQKFNLFRFKQVDDWLPKTPVLSMATWVQRCSLIQSISSRRKTVWVRNVLISFPSGVTMQAVMDFL</sequence>
<proteinExistence type="predicted"/>
<reference evidence="3" key="1">
    <citation type="submission" date="2011-06" db="EMBL/GenBank/DDBJ databases">
        <title>Complete genome sequence of Paenibacillus mucilaginosus KNP414.</title>
        <authorList>
            <person name="Wang J."/>
            <person name="Hu S."/>
            <person name="Hu X."/>
            <person name="Zhang B."/>
            <person name="Dong D."/>
            <person name="Zhang S."/>
            <person name="Zhao K."/>
            <person name="Wu D."/>
        </authorList>
    </citation>
    <scope>NUCLEOTIDE SEQUENCE [LARGE SCALE GENOMIC DNA]</scope>
    <source>
        <strain evidence="3">KNP414</strain>
    </source>
</reference>
<protein>
    <submittedName>
        <fullName evidence="2">Uncharacterized protein</fullName>
    </submittedName>
</protein>
<dbReference type="HOGENOM" id="CLU_2736224_0_0_9"/>
<gene>
    <name evidence="1" type="ordered locus">KNP414_03878</name>
    <name evidence="2" type="ordered locus">KNP414_05924</name>
</gene>
<accession>F8FC47</accession>
<dbReference type="PATRIC" id="fig|1036673.3.peg.3563"/>
<evidence type="ECO:0000313" key="3">
    <source>
        <dbReference type="Proteomes" id="UP000006620"/>
    </source>
</evidence>
<dbReference type="KEGG" id="pms:KNP414_03878"/>
<name>F8FC47_PAEMK</name>